<dbReference type="EMBL" id="AUPL01000482">
    <property type="protein sequence ID" value="ESL11760.1"/>
    <property type="molecule type" value="Genomic_DNA"/>
</dbReference>
<dbReference type="PANTHER" id="PTHR21727">
    <property type="entry name" value="PHOSPHORYLATED CTD INTERACTING FACTOR 1"/>
    <property type="match status" value="1"/>
</dbReference>
<evidence type="ECO:0000313" key="3">
    <source>
        <dbReference type="EMBL" id="ESL11760.1"/>
    </source>
</evidence>
<comment type="caution">
    <text evidence="3">The sequence shown here is derived from an EMBL/GenBank/DDBJ whole genome shotgun (WGS) entry which is preliminary data.</text>
</comment>
<feature type="domain" description="PCIF1 WW" evidence="2">
    <location>
        <begin position="420"/>
        <end position="553"/>
    </location>
</feature>
<dbReference type="PANTHER" id="PTHR21727:SF0">
    <property type="entry name" value="MRNA (2'-O-METHYLADENOSINE-N(6)-)-METHYLTRANSFERASE"/>
    <property type="match status" value="1"/>
</dbReference>
<feature type="region of interest" description="Disordered" evidence="1">
    <location>
        <begin position="568"/>
        <end position="615"/>
    </location>
</feature>
<dbReference type="AlphaFoldDB" id="A0A061JBM6"/>
<dbReference type="OrthoDB" id="193787at2759"/>
<keyword evidence="4" id="KW-1185">Reference proteome</keyword>
<dbReference type="InterPro" id="IPR039881">
    <property type="entry name" value="PCIF1-like"/>
</dbReference>
<dbReference type="InterPro" id="IPR022035">
    <property type="entry name" value="PCIF1_WW"/>
</dbReference>
<dbReference type="VEuPathDB" id="TriTrypDB:TRSC58_00482"/>
<dbReference type="GO" id="GO:0099122">
    <property type="term" value="F:RNA polymerase II C-terminal domain binding"/>
    <property type="evidence" value="ECO:0007669"/>
    <property type="project" value="InterPro"/>
</dbReference>
<organism evidence="3 4">
    <name type="scientific">Trypanosoma rangeli SC58</name>
    <dbReference type="NCBI Taxonomy" id="429131"/>
    <lineage>
        <taxon>Eukaryota</taxon>
        <taxon>Discoba</taxon>
        <taxon>Euglenozoa</taxon>
        <taxon>Kinetoplastea</taxon>
        <taxon>Metakinetoplastina</taxon>
        <taxon>Trypanosomatida</taxon>
        <taxon>Trypanosomatidae</taxon>
        <taxon>Trypanosoma</taxon>
        <taxon>Herpetosoma</taxon>
    </lineage>
</organism>
<name>A0A061JBM6_TRYRA</name>
<protein>
    <recommendedName>
        <fullName evidence="2">PCIF1 WW domain-containing protein</fullName>
    </recommendedName>
</protein>
<feature type="compositionally biased region" description="Polar residues" evidence="1">
    <location>
        <begin position="568"/>
        <end position="589"/>
    </location>
</feature>
<sequence>MRVRTRREGVDGSFIVAEAGGDLTRVCVTLRDAGGRAPCVEVFGSIQYNVRVGSRTAFLLRGVAPWHGQPPVSGQTLEGNTSTTAPTSCVRASDDVANASDTARCGGGVDTMPAAGTEVFAAYARAADEVDRHDALVELSHALEEGFADTHNTDGRGRSLLTPQVARELLARWLMESLNETTEARASRDTVTLLDRGAPVRLRHGDTTPYTVVEVADMAGGQYWVDVVAASSTAGDRMRVDRDDVVLHPPKPVYFDPLLPADELNSPRGTSTCLFLASTLALRGMRLPHDKAMTVVGGMQGFPRKVSVHMGHCACKLRKRLRVRCLARRSGVDASDMTSSQRLELQMMHDCVTLRYAGRTMEVLQRTLERLSLLWDARLKRERDSNEVNGSRAASARELWQCVVTQQATAADGSHTFMTSEPFFISAFTMLLRYRSLLGDMGYNQGPHAAVPPSVMRVLHDAFDVRCEAFASPINAQLPLFGSLFPDTDYCFGSLGSFFDLKPIAGHYEMNPPFVTAVLQRLETFLLHDTLACHDGAADPSLLFVVVLPSHDLDAAEAEEEVIHVAPTSPQQRHTMNNKLCRSNNNNTYGKGRDGGGGGEGREKRKRTGSAKERVSTERVLRESSFCLAHTLCAAAEAAYVDGHQHLLRAPLFCIGTPTRLIVLGNSAARRRYGDAAEKLATVKDAWRRYTLESKQDRRSA</sequence>
<evidence type="ECO:0000313" key="4">
    <source>
        <dbReference type="Proteomes" id="UP000031737"/>
    </source>
</evidence>
<proteinExistence type="predicted"/>
<dbReference type="Proteomes" id="UP000031737">
    <property type="component" value="Unassembled WGS sequence"/>
</dbReference>
<accession>A0A061JBM6</accession>
<evidence type="ECO:0000256" key="1">
    <source>
        <dbReference type="SAM" id="MobiDB-lite"/>
    </source>
</evidence>
<dbReference type="GO" id="GO:0016422">
    <property type="term" value="F:mRNA (2'-O-methyladenosine-N6-)-methyltransferase activity"/>
    <property type="evidence" value="ECO:0007669"/>
    <property type="project" value="InterPro"/>
</dbReference>
<gene>
    <name evidence="3" type="ORF">TRSC58_00482</name>
</gene>
<evidence type="ECO:0000259" key="2">
    <source>
        <dbReference type="Pfam" id="PF12237"/>
    </source>
</evidence>
<dbReference type="Pfam" id="PF12237">
    <property type="entry name" value="PCIF1_WW"/>
    <property type="match status" value="1"/>
</dbReference>
<reference evidence="3 4" key="1">
    <citation type="submission" date="2013-07" db="EMBL/GenBank/DDBJ databases">
        <authorList>
            <person name="Stoco P.H."/>
            <person name="Wagner G."/>
            <person name="Gerber A."/>
            <person name="Zaha A."/>
            <person name="Thompson C."/>
            <person name="Bartholomeu D.C."/>
            <person name="Luckemeyer D.D."/>
            <person name="Bahia D."/>
            <person name="Loreto E."/>
            <person name="Prestes E.B."/>
            <person name="Lima F.M."/>
            <person name="Rodrigues-Luiz G."/>
            <person name="Vallejo G.A."/>
            <person name="Filho J.F."/>
            <person name="Monteiro K.M."/>
            <person name="Tyler K.M."/>
            <person name="de Almeida L.G."/>
            <person name="Ortiz M.F."/>
            <person name="Siervo M.A."/>
            <person name="de Moraes M.H."/>
            <person name="Cunha O.L."/>
            <person name="Mendonca-Neto R."/>
            <person name="Silva R."/>
            <person name="Teixeira S.M."/>
            <person name="Murta S.M."/>
            <person name="Sincero T.C."/>
            <person name="Mendes T.A."/>
            <person name="Urmenyi T.P."/>
            <person name="Silva V.G."/>
            <person name="da Rocha W.D."/>
            <person name="Andersson B."/>
            <person name="Romanha A.J."/>
            <person name="Steindel M."/>
            <person name="de Vasconcelos A.T."/>
            <person name="Grisard E.C."/>
        </authorList>
    </citation>
    <scope>NUCLEOTIDE SEQUENCE [LARGE SCALE GENOMIC DNA]</scope>
    <source>
        <strain evidence="3 4">SC58</strain>
    </source>
</reference>